<reference evidence="1 2" key="1">
    <citation type="submission" date="2019-08" db="EMBL/GenBank/DDBJ databases">
        <title>A chromosome-level genome assembly, high-density linkage maps, and genome scans reveal the genomic architecture of hybrid incompatibilities underlying speciation via character displacement in darters (Percidae: Etheostominae).</title>
        <authorList>
            <person name="Moran R.L."/>
            <person name="Catchen J.M."/>
            <person name="Fuller R.C."/>
        </authorList>
    </citation>
    <scope>NUCLEOTIDE SEQUENCE [LARGE SCALE GENOMIC DNA]</scope>
    <source>
        <strain evidence="1">EspeVRDwgs_2016</strain>
        <tissue evidence="1">Muscle</tissue>
    </source>
</reference>
<proteinExistence type="predicted"/>
<evidence type="ECO:0000313" key="2">
    <source>
        <dbReference type="Proteomes" id="UP000327493"/>
    </source>
</evidence>
<organism evidence="1 2">
    <name type="scientific">Etheostoma spectabile</name>
    <name type="common">orangethroat darter</name>
    <dbReference type="NCBI Taxonomy" id="54343"/>
    <lineage>
        <taxon>Eukaryota</taxon>
        <taxon>Metazoa</taxon>
        <taxon>Chordata</taxon>
        <taxon>Craniata</taxon>
        <taxon>Vertebrata</taxon>
        <taxon>Euteleostomi</taxon>
        <taxon>Actinopterygii</taxon>
        <taxon>Neopterygii</taxon>
        <taxon>Teleostei</taxon>
        <taxon>Neoteleostei</taxon>
        <taxon>Acanthomorphata</taxon>
        <taxon>Eupercaria</taxon>
        <taxon>Perciformes</taxon>
        <taxon>Percoidei</taxon>
        <taxon>Percidae</taxon>
        <taxon>Etheostomatinae</taxon>
        <taxon>Etheostoma</taxon>
    </lineage>
</organism>
<keyword evidence="2" id="KW-1185">Reference proteome</keyword>
<dbReference type="Proteomes" id="UP000327493">
    <property type="component" value="Chromosome 5"/>
</dbReference>
<dbReference type="EMBL" id="VOFY01000005">
    <property type="protein sequence ID" value="KAA8592918.1"/>
    <property type="molecule type" value="Genomic_DNA"/>
</dbReference>
<comment type="caution">
    <text evidence="1">The sequence shown here is derived from an EMBL/GenBank/DDBJ whole genome shotgun (WGS) entry which is preliminary data.</text>
</comment>
<sequence>MCRPWLQLTLRADGLDQILSQGASYKTNRAHQDGAPEDRFGQPSLIYCGPVWKISSSSPACCMKTLIIYPPEHCRGQKTVPTRSNLKHCEHRKDFSDESLTSCTEKATRLRARKTADEGTLNVGLSEGDSWVLEKDRQRAGGGKFAVIQIGGSVHVAQTWKNSFEH</sequence>
<dbReference type="AlphaFoldDB" id="A0A5J5DI66"/>
<name>A0A5J5DI66_9PERO</name>
<evidence type="ECO:0000313" key="1">
    <source>
        <dbReference type="EMBL" id="KAA8592918.1"/>
    </source>
</evidence>
<gene>
    <name evidence="1" type="ORF">FQN60_018373</name>
</gene>
<protein>
    <submittedName>
        <fullName evidence="1">Uncharacterized protein</fullName>
    </submittedName>
</protein>
<accession>A0A5J5DI66</accession>